<evidence type="ECO:0000313" key="6">
    <source>
        <dbReference type="Proteomes" id="UP000606786"/>
    </source>
</evidence>
<dbReference type="InterPro" id="IPR036612">
    <property type="entry name" value="KH_dom_type_1_sf"/>
</dbReference>
<keyword evidence="6" id="KW-1185">Reference proteome</keyword>
<dbReference type="PANTHER" id="PTHR22948">
    <property type="entry name" value="TUDOR DOMAIN CONTAINING PROTEIN"/>
    <property type="match status" value="1"/>
</dbReference>
<gene>
    <name evidence="5" type="ORF">CCAP1982_LOCUS6979</name>
</gene>
<dbReference type="GO" id="GO:0043186">
    <property type="term" value="C:P granule"/>
    <property type="evidence" value="ECO:0007669"/>
    <property type="project" value="TreeGrafter"/>
</dbReference>
<dbReference type="SMART" id="SM00322">
    <property type="entry name" value="KH"/>
    <property type="match status" value="2"/>
</dbReference>
<feature type="compositionally biased region" description="Basic and acidic residues" evidence="2">
    <location>
        <begin position="213"/>
        <end position="228"/>
    </location>
</feature>
<feature type="transmembrane region" description="Helical" evidence="3">
    <location>
        <begin position="12"/>
        <end position="33"/>
    </location>
</feature>
<dbReference type="SUPFAM" id="SSF63748">
    <property type="entry name" value="Tudor/PWWP/MBT"/>
    <property type="match status" value="1"/>
</dbReference>
<dbReference type="Pfam" id="PF00567">
    <property type="entry name" value="TUDOR"/>
    <property type="match status" value="1"/>
</dbReference>
<dbReference type="InterPro" id="IPR004087">
    <property type="entry name" value="KH_dom"/>
</dbReference>
<reference evidence="5" key="1">
    <citation type="submission" date="2020-11" db="EMBL/GenBank/DDBJ databases">
        <authorList>
            <person name="Whitehead M."/>
        </authorList>
    </citation>
    <scope>NUCLEOTIDE SEQUENCE</scope>
    <source>
        <strain evidence="5">EGII</strain>
    </source>
</reference>
<dbReference type="GO" id="GO:0003723">
    <property type="term" value="F:RNA binding"/>
    <property type="evidence" value="ECO:0007669"/>
    <property type="project" value="UniProtKB-UniRule"/>
</dbReference>
<dbReference type="GO" id="GO:0007283">
    <property type="term" value="P:spermatogenesis"/>
    <property type="evidence" value="ECO:0007669"/>
    <property type="project" value="TreeGrafter"/>
</dbReference>
<dbReference type="InterPro" id="IPR004088">
    <property type="entry name" value="KH_dom_type_1"/>
</dbReference>
<feature type="compositionally biased region" description="Low complexity" evidence="2">
    <location>
        <begin position="498"/>
        <end position="508"/>
    </location>
</feature>
<keyword evidence="3" id="KW-0812">Transmembrane</keyword>
<feature type="region of interest" description="Disordered" evidence="2">
    <location>
        <begin position="485"/>
        <end position="520"/>
    </location>
</feature>
<evidence type="ECO:0000256" key="2">
    <source>
        <dbReference type="SAM" id="MobiDB-lite"/>
    </source>
</evidence>
<dbReference type="InterPro" id="IPR050621">
    <property type="entry name" value="Tudor_domain_containing"/>
</dbReference>
<evidence type="ECO:0000256" key="3">
    <source>
        <dbReference type="SAM" id="Phobius"/>
    </source>
</evidence>
<dbReference type="Gene3D" id="2.40.50.90">
    <property type="match status" value="1"/>
</dbReference>
<dbReference type="InterPro" id="IPR035437">
    <property type="entry name" value="SNase_OB-fold_sf"/>
</dbReference>
<feature type="compositionally biased region" description="Low complexity" evidence="2">
    <location>
        <begin position="236"/>
        <end position="247"/>
    </location>
</feature>
<dbReference type="EMBL" id="CAJHJT010000012">
    <property type="protein sequence ID" value="CAD6998379.1"/>
    <property type="molecule type" value="Genomic_DNA"/>
</dbReference>
<dbReference type="CDD" id="cd20412">
    <property type="entry name" value="Tudor_TDRD2"/>
    <property type="match status" value="1"/>
</dbReference>
<dbReference type="Gene3D" id="3.30.1370.10">
    <property type="entry name" value="K Homology domain, type 1"/>
    <property type="match status" value="2"/>
</dbReference>
<dbReference type="SMART" id="SM00333">
    <property type="entry name" value="TUDOR"/>
    <property type="match status" value="1"/>
</dbReference>
<dbReference type="InterPro" id="IPR047380">
    <property type="entry name" value="TDRD2-like_tudor"/>
</dbReference>
<accession>A0A811UHC5</accession>
<feature type="compositionally biased region" description="Polar residues" evidence="2">
    <location>
        <begin position="485"/>
        <end position="494"/>
    </location>
</feature>
<feature type="region of interest" description="Disordered" evidence="2">
    <location>
        <begin position="44"/>
        <end position="64"/>
    </location>
</feature>
<dbReference type="PROSITE" id="PS50084">
    <property type="entry name" value="KH_TYPE_1"/>
    <property type="match status" value="2"/>
</dbReference>
<protein>
    <submittedName>
        <fullName evidence="5">(Mediterranean fruit fly) hypothetical protein</fullName>
    </submittedName>
</protein>
<feature type="domain" description="Tudor" evidence="4">
    <location>
        <begin position="314"/>
        <end position="379"/>
    </location>
</feature>
<dbReference type="Gene3D" id="2.30.30.140">
    <property type="match status" value="1"/>
</dbReference>
<dbReference type="GO" id="GO:0005739">
    <property type="term" value="C:mitochondrion"/>
    <property type="evidence" value="ECO:0007669"/>
    <property type="project" value="UniProtKB-ARBA"/>
</dbReference>
<dbReference type="InterPro" id="IPR002999">
    <property type="entry name" value="Tudor"/>
</dbReference>
<proteinExistence type="predicted"/>
<feature type="region of interest" description="Disordered" evidence="2">
    <location>
        <begin position="213"/>
        <end position="250"/>
    </location>
</feature>
<evidence type="ECO:0000256" key="1">
    <source>
        <dbReference type="PROSITE-ProRule" id="PRU00117"/>
    </source>
</evidence>
<keyword evidence="3" id="KW-0472">Membrane</keyword>
<dbReference type="PROSITE" id="PS50304">
    <property type="entry name" value="TUDOR"/>
    <property type="match status" value="1"/>
</dbReference>
<keyword evidence="3" id="KW-1133">Transmembrane helix</keyword>
<dbReference type="GO" id="GO:0034587">
    <property type="term" value="P:piRNA processing"/>
    <property type="evidence" value="ECO:0007669"/>
    <property type="project" value="TreeGrafter"/>
</dbReference>
<keyword evidence="1" id="KW-0694">RNA-binding</keyword>
<dbReference type="OrthoDB" id="9995375at2759"/>
<evidence type="ECO:0000259" key="4">
    <source>
        <dbReference type="PROSITE" id="PS50304"/>
    </source>
</evidence>
<dbReference type="GO" id="GO:0030719">
    <property type="term" value="P:P granule organization"/>
    <property type="evidence" value="ECO:0007669"/>
    <property type="project" value="TreeGrafter"/>
</dbReference>
<sequence length="588" mass="65873">MLRHNALTGLPTYKLILGFGLCTLGGAMLYAYFKNQDEDKDVAEKKGVTQKKKKPPQSSKQEEKANITLDISNEHIPLCVGRGGSNLISIEQQTHTKIRLRDKNDKYKICDISGNADGVKQARILLLKEIERAPLVKEEIWVPQSVCGKIMGRCGEAMQEICRISLAKVAVDSGCGRSGGAMDKRRILITGTQHQVNIARKLIEEKIEEDEELRRSVEEVETRREPRRSPTNSINSSMYSSQTSLSSHLPPRDKLLAARNEDRPMEVYVSAIASPSKFWVQIIGPQSKKLDDMVQSMTDYYNEPENKALHQIREPYLGQIVAAVFKYDGKWYRAEIVGILPNQYNPNEVVLDLYFVDYGDSEYVSPHEVFELRTDFLTLRFQAVECFLAGVKSTLLHDSDTWDPPAIQKFEELTQVANWKKLISRAITYKERPKATAGTGIIRESSPIPGVELFDLTEGVEVNIGHMLITHGFALPANDLPRSRSPYNTVSSEGSVYPPTSTTSPPSSRRIENLSNSKGNVSLEEQLERPVTNNNLYLNNIGETRVTALSVGEAAAKRAKLTTSECFNEKFDDTSGIENPHLNGNLNR</sequence>
<dbReference type="SUPFAM" id="SSF54791">
    <property type="entry name" value="Eukaryotic type KH-domain (KH-domain type I)"/>
    <property type="match status" value="2"/>
</dbReference>
<dbReference type="KEGG" id="ccat:101450493"/>
<evidence type="ECO:0000313" key="5">
    <source>
        <dbReference type="EMBL" id="CAD6998379.1"/>
    </source>
</evidence>
<comment type="caution">
    <text evidence="5">The sequence shown here is derived from an EMBL/GenBank/DDBJ whole genome shotgun (WGS) entry which is preliminary data.</text>
</comment>
<organism evidence="5 6">
    <name type="scientific">Ceratitis capitata</name>
    <name type="common">Mediterranean fruit fly</name>
    <name type="synonym">Tephritis capitata</name>
    <dbReference type="NCBI Taxonomy" id="7213"/>
    <lineage>
        <taxon>Eukaryota</taxon>
        <taxon>Metazoa</taxon>
        <taxon>Ecdysozoa</taxon>
        <taxon>Arthropoda</taxon>
        <taxon>Hexapoda</taxon>
        <taxon>Insecta</taxon>
        <taxon>Pterygota</taxon>
        <taxon>Neoptera</taxon>
        <taxon>Endopterygota</taxon>
        <taxon>Diptera</taxon>
        <taxon>Brachycera</taxon>
        <taxon>Muscomorpha</taxon>
        <taxon>Tephritoidea</taxon>
        <taxon>Tephritidae</taxon>
        <taxon>Ceratitis</taxon>
        <taxon>Ceratitis</taxon>
    </lineage>
</organism>
<name>A0A811UHC5_CERCA</name>
<dbReference type="AlphaFoldDB" id="A0A811UHC5"/>
<dbReference type="PANTHER" id="PTHR22948:SF29">
    <property type="entry name" value="FI02030P-RELATED"/>
    <property type="match status" value="1"/>
</dbReference>
<dbReference type="Pfam" id="PF00013">
    <property type="entry name" value="KH_1"/>
    <property type="match status" value="2"/>
</dbReference>
<dbReference type="Proteomes" id="UP000606786">
    <property type="component" value="Unassembled WGS sequence"/>
</dbReference>